<evidence type="ECO:0000259" key="8">
    <source>
        <dbReference type="Pfam" id="PF00905"/>
    </source>
</evidence>
<evidence type="ECO:0000256" key="2">
    <source>
        <dbReference type="ARBA" id="ARBA00004752"/>
    </source>
</evidence>
<dbReference type="GO" id="GO:0046677">
    <property type="term" value="P:response to antibiotic"/>
    <property type="evidence" value="ECO:0007669"/>
    <property type="project" value="InterPro"/>
</dbReference>
<dbReference type="InterPro" id="IPR032710">
    <property type="entry name" value="NTF2-like_dom_sf"/>
</dbReference>
<evidence type="ECO:0000256" key="1">
    <source>
        <dbReference type="ARBA" id="ARBA00004370"/>
    </source>
</evidence>
<comment type="subcellular location">
    <subcellularLocation>
        <location evidence="1">Membrane</location>
    </subcellularLocation>
</comment>
<accession>A0A177KMB7</accession>
<evidence type="ECO:0000256" key="3">
    <source>
        <dbReference type="ARBA" id="ARBA00007171"/>
    </source>
</evidence>
<keyword evidence="5" id="KW-0472">Membrane</keyword>
<dbReference type="GO" id="GO:0008658">
    <property type="term" value="F:penicillin binding"/>
    <property type="evidence" value="ECO:0007669"/>
    <property type="project" value="InterPro"/>
</dbReference>
<evidence type="ECO:0000256" key="7">
    <source>
        <dbReference type="SAM" id="SignalP"/>
    </source>
</evidence>
<keyword evidence="7" id="KW-0732">Signal</keyword>
<dbReference type="GO" id="GO:0005886">
    <property type="term" value="C:plasma membrane"/>
    <property type="evidence" value="ECO:0007669"/>
    <property type="project" value="TreeGrafter"/>
</dbReference>
<dbReference type="Pfam" id="PF00905">
    <property type="entry name" value="Transpeptidase"/>
    <property type="match status" value="1"/>
</dbReference>
<dbReference type="SUPFAM" id="SSF54427">
    <property type="entry name" value="NTF2-like"/>
    <property type="match status" value="1"/>
</dbReference>
<evidence type="ECO:0000313" key="11">
    <source>
        <dbReference type="EMBL" id="OAH54578.1"/>
    </source>
</evidence>
<dbReference type="InterPro" id="IPR001460">
    <property type="entry name" value="PCN-bd_Tpept"/>
</dbReference>
<dbReference type="Proteomes" id="UP000077271">
    <property type="component" value="Unassembled WGS sequence"/>
</dbReference>
<dbReference type="SUPFAM" id="SSF56519">
    <property type="entry name" value="Penicillin binding protein dimerisation domain"/>
    <property type="match status" value="1"/>
</dbReference>
<dbReference type="SUPFAM" id="SSF56601">
    <property type="entry name" value="beta-lactamase/transpeptidase-like"/>
    <property type="match status" value="1"/>
</dbReference>
<dbReference type="OrthoDB" id="9766847at2"/>
<proteinExistence type="inferred from homology"/>
<evidence type="ECO:0000256" key="4">
    <source>
        <dbReference type="ARBA" id="ARBA00012448"/>
    </source>
</evidence>
<dbReference type="GO" id="GO:0071972">
    <property type="term" value="F:peptidoglycan L,D-transpeptidase activity"/>
    <property type="evidence" value="ECO:0007669"/>
    <property type="project" value="TreeGrafter"/>
</dbReference>
<organism evidence="11 12">
    <name type="scientific">Domibacillus aminovorans</name>
    <dbReference type="NCBI Taxonomy" id="29332"/>
    <lineage>
        <taxon>Bacteria</taxon>
        <taxon>Bacillati</taxon>
        <taxon>Bacillota</taxon>
        <taxon>Bacilli</taxon>
        <taxon>Bacillales</taxon>
        <taxon>Bacillaceae</taxon>
        <taxon>Domibacillus</taxon>
    </lineage>
</organism>
<feature type="domain" description="Penicillin-binding protein dimerisation" evidence="9">
    <location>
        <begin position="154"/>
        <end position="311"/>
    </location>
</feature>
<evidence type="ECO:0000256" key="6">
    <source>
        <dbReference type="ARBA" id="ARBA00034000"/>
    </source>
</evidence>
<comment type="similarity">
    <text evidence="3">Belongs to the transpeptidase family.</text>
</comment>
<dbReference type="PANTHER" id="PTHR30627">
    <property type="entry name" value="PEPTIDOGLYCAN D,D-TRANSPEPTIDASE"/>
    <property type="match status" value="1"/>
</dbReference>
<protein>
    <recommendedName>
        <fullName evidence="4">serine-type D-Ala-D-Ala carboxypeptidase</fullName>
        <ecNumber evidence="4">3.4.16.4</ecNumber>
    </recommendedName>
</protein>
<dbReference type="InterPro" id="IPR036138">
    <property type="entry name" value="PBP_dimer_sf"/>
</dbReference>
<comment type="catalytic activity">
    <reaction evidence="6">
        <text>Preferential cleavage: (Ac)2-L-Lys-D-Ala-|-D-Ala. Also transpeptidation of peptidyl-alanyl moieties that are N-acyl substituents of D-alanine.</text>
        <dbReference type="EC" id="3.4.16.4"/>
    </reaction>
</comment>
<feature type="domain" description="NTF2-like N-terminal transpeptidase" evidence="10">
    <location>
        <begin position="24"/>
        <end position="146"/>
    </location>
</feature>
<dbReference type="EC" id="3.4.16.4" evidence="4"/>
<dbReference type="EMBL" id="LQWZ01000033">
    <property type="protein sequence ID" value="OAH54578.1"/>
    <property type="molecule type" value="Genomic_DNA"/>
</dbReference>
<dbReference type="GO" id="GO:0009002">
    <property type="term" value="F:serine-type D-Ala-D-Ala carboxypeptidase activity"/>
    <property type="evidence" value="ECO:0007669"/>
    <property type="project" value="UniProtKB-EC"/>
</dbReference>
<comment type="pathway">
    <text evidence="2">Cell wall biogenesis; peptidoglycan biosynthesis.</text>
</comment>
<dbReference type="Pfam" id="PF03717">
    <property type="entry name" value="PBP_dimer"/>
    <property type="match status" value="1"/>
</dbReference>
<feature type="chain" id="PRO_5008066207" description="serine-type D-Ala-D-Ala carboxypeptidase" evidence="7">
    <location>
        <begin position="26"/>
        <end position="665"/>
    </location>
</feature>
<dbReference type="Gene3D" id="3.30.1390.30">
    <property type="entry name" value="Penicillin-binding protein 2a, domain 3"/>
    <property type="match status" value="1"/>
</dbReference>
<dbReference type="AlphaFoldDB" id="A0A177KMB7"/>
<sequence>MKRIPVIFSLFAVLWLSGCSGLASPAERLAEYTAAWKTGDLDNMYTYFSAETKKNMDKEEFVERYEKLTNDLEIKSSDIELPDEEDVQKDNEQTARLSFSAKISTIAGDIPFEKEAVMKLEETEEGKAWVIDWDPSYFLPKLEEGDKVRIQTLNGERGRIFDRNGSSLAVNGTAVQIGATAGEMDDKGKQQLAQLLSLSVEEINKQLTQSWVQDGYFVPLKTVAEKEEALIEKAKAIQGATASAKAVRVYPYGAAAAHLTGYVGDVNAEEMKENKGEYKEGDQIGKRGLEQLFEKKLRETDGVQIFIEKEKQEPIVIAKTEPQNGQDMQVTVHAELQKLLYSEMAGAAGTASAVDPKTGEVLAILSSPSFDPNEFARGIAGDRYTELQDDPLQPLLNRFVGAYSPGSTIKPITAAVAMKAGKLDPTAGKVIEGLQWQKDSSWGQYRVTRVSTSTAPVTLESALVASDNIYFAMAALDTGAEQMKSGLQAFGFGEEFPFEYPLRDSQLSNSGEFDSDIILADTGYGQGEVLTSMTHLASAYGPFLNGGTMMKPVLLMGEEPSVWKKELVTEEQAALIQKGLRGVVEKGTAKAANIEGMLISGKTGTAEIKAEQGTTGKENGLFVAYDANRPDFVLAIHVEDAAEQGGSKLAVDKAAGLFLKWKDHQ</sequence>
<dbReference type="Gene3D" id="3.90.1310.10">
    <property type="entry name" value="Penicillin-binding protein 2a (Domain 2)"/>
    <property type="match status" value="1"/>
</dbReference>
<name>A0A177KMB7_9BACI</name>
<dbReference type="Pfam" id="PF05223">
    <property type="entry name" value="MecA_N"/>
    <property type="match status" value="1"/>
</dbReference>
<evidence type="ECO:0000256" key="5">
    <source>
        <dbReference type="ARBA" id="ARBA00023136"/>
    </source>
</evidence>
<dbReference type="InterPro" id="IPR007887">
    <property type="entry name" value="MecA_N"/>
</dbReference>
<reference evidence="11 12" key="1">
    <citation type="submission" date="2016-01" db="EMBL/GenBank/DDBJ databases">
        <title>Investigation of taxonomic status of Bacillus aminovorans.</title>
        <authorList>
            <person name="Verma A."/>
            <person name="Pal Y."/>
            <person name="Krishnamurthi S."/>
        </authorList>
    </citation>
    <scope>NUCLEOTIDE SEQUENCE [LARGE SCALE GENOMIC DNA]</scope>
    <source>
        <strain evidence="11 12">DSM 4337</strain>
    </source>
</reference>
<evidence type="ECO:0000259" key="9">
    <source>
        <dbReference type="Pfam" id="PF03717"/>
    </source>
</evidence>
<dbReference type="PROSITE" id="PS51257">
    <property type="entry name" value="PROKAR_LIPOPROTEIN"/>
    <property type="match status" value="1"/>
</dbReference>
<evidence type="ECO:0000313" key="12">
    <source>
        <dbReference type="Proteomes" id="UP000077271"/>
    </source>
</evidence>
<dbReference type="UniPathway" id="UPA00219"/>
<dbReference type="Gene3D" id="3.40.710.10">
    <property type="entry name" value="DD-peptidase/beta-lactamase superfamily"/>
    <property type="match status" value="1"/>
</dbReference>
<comment type="caution">
    <text evidence="11">The sequence shown here is derived from an EMBL/GenBank/DDBJ whole genome shotgun (WGS) entry which is preliminary data.</text>
</comment>
<dbReference type="RefSeq" id="WP_018394676.1">
    <property type="nucleotide sequence ID" value="NZ_LQWZ01000033.1"/>
</dbReference>
<gene>
    <name evidence="11" type="ORF">AWH48_08280</name>
</gene>
<dbReference type="Gene3D" id="3.10.450.100">
    <property type="entry name" value="NTF2-like, domain 1"/>
    <property type="match status" value="1"/>
</dbReference>
<feature type="signal peptide" evidence="7">
    <location>
        <begin position="1"/>
        <end position="25"/>
    </location>
</feature>
<evidence type="ECO:0000259" key="10">
    <source>
        <dbReference type="Pfam" id="PF05223"/>
    </source>
</evidence>
<dbReference type="PANTHER" id="PTHR30627:SF25">
    <property type="entry name" value="PENICILLIN-BINDING PROTEIN 3"/>
    <property type="match status" value="1"/>
</dbReference>
<dbReference type="InterPro" id="IPR005311">
    <property type="entry name" value="PBP_dimer"/>
</dbReference>
<dbReference type="InterPro" id="IPR050515">
    <property type="entry name" value="Beta-lactam/transpept"/>
</dbReference>
<dbReference type="InterPro" id="IPR012338">
    <property type="entry name" value="Beta-lactam/transpept-like"/>
</dbReference>
<dbReference type="GO" id="GO:0071555">
    <property type="term" value="P:cell wall organization"/>
    <property type="evidence" value="ECO:0007669"/>
    <property type="project" value="TreeGrafter"/>
</dbReference>
<feature type="domain" description="Penicillin-binding protein transpeptidase" evidence="8">
    <location>
        <begin position="349"/>
        <end position="650"/>
    </location>
</feature>
<dbReference type="GO" id="GO:0009252">
    <property type="term" value="P:peptidoglycan biosynthetic process"/>
    <property type="evidence" value="ECO:0007669"/>
    <property type="project" value="UniProtKB-UniPathway"/>
</dbReference>